<sequence>MLASNEVSKSAEEFLNLPQISRRRRPLDVGWEIVLVIRRSLHVIMKFIRSEEGAHKFNRWLFFGSNAFFWTLGWWFLVIGMWIYSDRHEYAILARASFNPLSSAVLGAWFENKLLLVLYISFVGFLFFVELTTGTLGFILRGRVAENVKMDLLYNINSTYVSKNHADSYGVRLTWDHLQSTLKCCGSNNYTNWFKSVYWPKNNFVPDSCCDVSFFKNNESMANCGQNYEHRDMWYQRGCYEVFTDWLLRHGKIIVIFSYIFVIADALALITAVRVYLFIRCREKNNEVGYRYKKGNNLDSVYYSLFGTEPRPTSLLPTRIAFFLLLIFSSTVLTLEVILSKFQFSYIPGNIISTAFQLLTRLLVLVGEAVLFGIRILEAIGYSSMNFFSAILFRKRKRRSLPLEHDNLRGQNRKVSSRFGKLSKLMKSIFYRNTPSQAEYTPNLMHFERLQMRRCTNRNHALFGRNIRCRTCYPSPRSGHRMFCDNGYIYVLGGYNPQRGGNSLIQDLWAFNVYTDEWTLVKVDGKFPDEMASFSVAQNEAKNCTFMFGGTAVPFGRRASNKLYVLIRCGRFDHWRWQEVPTTGEDRPDPVYGQSMIYVEGDGIYIIGGTTGFQYNMDVYKLKQPAPGPLTEKMLTMEWEWSFEKSGAAEIGRYRHEMVPVNDGFLIIGGGTPNTSLRLDTLLMYNVEKKCYEERATKQDATYGYPYPRRCHALVRCGNNAYVVGGCKDTLVPLEDMPDLGRVELMPLDDLWSLDLTTYEWRLLSATLKVPVFFHAAALTRDGCLYTFGGCNDRNSTIRSDRLERVWLRTPTLLHLSMKHNAHRFRRLFREYDANFLQSQFSSVLWRAAESEKLGHIPEPLGDFYSDTDESDSDSD</sequence>
<accession>A0AA39H1B0</accession>
<dbReference type="SUPFAM" id="SSF48652">
    <property type="entry name" value="Tetraspanin"/>
    <property type="match status" value="1"/>
</dbReference>
<comment type="subcellular location">
    <subcellularLocation>
        <location evidence="1">Membrane</location>
        <topology evidence="1">Multi-pass membrane protein</topology>
    </subcellularLocation>
</comment>
<feature type="transmembrane region" description="Helical" evidence="7">
    <location>
        <begin position="372"/>
        <end position="393"/>
    </location>
</feature>
<dbReference type="InterPro" id="IPR018499">
    <property type="entry name" value="Tetraspanin/Peripherin"/>
</dbReference>
<feature type="transmembrane region" description="Helical" evidence="7">
    <location>
        <begin position="253"/>
        <end position="279"/>
    </location>
</feature>
<keyword evidence="3 7" id="KW-0812">Transmembrane</keyword>
<evidence type="ECO:0000313" key="8">
    <source>
        <dbReference type="EMBL" id="KAK0396926.1"/>
    </source>
</evidence>
<dbReference type="Pfam" id="PF24681">
    <property type="entry name" value="Kelch_KLHDC2_KLHL20_DRC7"/>
    <property type="match status" value="1"/>
</dbReference>
<dbReference type="SUPFAM" id="SSF117281">
    <property type="entry name" value="Kelch motif"/>
    <property type="match status" value="1"/>
</dbReference>
<keyword evidence="9" id="KW-1185">Reference proteome</keyword>
<dbReference type="Proteomes" id="UP001175271">
    <property type="component" value="Unassembled WGS sequence"/>
</dbReference>
<keyword evidence="5 7" id="KW-1133">Transmembrane helix</keyword>
<keyword evidence="2" id="KW-0880">Kelch repeat</keyword>
<dbReference type="InterPro" id="IPR008952">
    <property type="entry name" value="Tetraspanin_EC2_sf"/>
</dbReference>
<dbReference type="InterPro" id="IPR015915">
    <property type="entry name" value="Kelch-typ_b-propeller"/>
</dbReference>
<evidence type="ECO:0008006" key="10">
    <source>
        <dbReference type="Google" id="ProtNLM"/>
    </source>
</evidence>
<feature type="transmembrane region" description="Helical" evidence="7">
    <location>
        <begin position="116"/>
        <end position="140"/>
    </location>
</feature>
<proteinExistence type="predicted"/>
<gene>
    <name evidence="8" type="ORF">QR680_001914</name>
</gene>
<dbReference type="Gene3D" id="2.120.10.80">
    <property type="entry name" value="Kelch-type beta propeller"/>
    <property type="match status" value="3"/>
</dbReference>
<dbReference type="Pfam" id="PF00335">
    <property type="entry name" value="Tetraspanin"/>
    <property type="match status" value="1"/>
</dbReference>
<keyword evidence="4" id="KW-0677">Repeat</keyword>
<dbReference type="GO" id="GO:0016020">
    <property type="term" value="C:membrane"/>
    <property type="evidence" value="ECO:0007669"/>
    <property type="project" value="UniProtKB-SubCell"/>
</dbReference>
<evidence type="ECO:0000256" key="7">
    <source>
        <dbReference type="SAM" id="Phobius"/>
    </source>
</evidence>
<dbReference type="PANTHER" id="PTHR46428">
    <property type="entry name" value="KELCH DOMAIN-CONTAINING PROTEIN 10"/>
    <property type="match status" value="1"/>
</dbReference>
<protein>
    <recommendedName>
        <fullName evidence="10">Tetraspanin</fullName>
    </recommendedName>
</protein>
<dbReference type="GO" id="GO:0032874">
    <property type="term" value="P:positive regulation of stress-activated MAPK cascade"/>
    <property type="evidence" value="ECO:0007669"/>
    <property type="project" value="TreeGrafter"/>
</dbReference>
<evidence type="ECO:0000256" key="3">
    <source>
        <dbReference type="ARBA" id="ARBA00022692"/>
    </source>
</evidence>
<dbReference type="PANTHER" id="PTHR46428:SF1">
    <property type="entry name" value="KELCH DOMAIN-CONTAINING PROTEIN 10"/>
    <property type="match status" value="1"/>
</dbReference>
<keyword evidence="6 7" id="KW-0472">Membrane</keyword>
<reference evidence="8" key="1">
    <citation type="submission" date="2023-06" db="EMBL/GenBank/DDBJ databases">
        <title>Genomic analysis of the entomopathogenic nematode Steinernema hermaphroditum.</title>
        <authorList>
            <person name="Schwarz E.M."/>
            <person name="Heppert J.K."/>
            <person name="Baniya A."/>
            <person name="Schwartz H.T."/>
            <person name="Tan C.-H."/>
            <person name="Antoshechkin I."/>
            <person name="Sternberg P.W."/>
            <person name="Goodrich-Blair H."/>
            <person name="Dillman A.R."/>
        </authorList>
    </citation>
    <scope>NUCLEOTIDE SEQUENCE</scope>
    <source>
        <strain evidence="8">PS9179</strain>
        <tissue evidence="8">Whole animal</tissue>
    </source>
</reference>
<feature type="transmembrane region" description="Helical" evidence="7">
    <location>
        <begin position="320"/>
        <end position="339"/>
    </location>
</feature>
<comment type="caution">
    <text evidence="8">The sequence shown here is derived from an EMBL/GenBank/DDBJ whole genome shotgun (WGS) entry which is preliminary data.</text>
</comment>
<organism evidence="8 9">
    <name type="scientific">Steinernema hermaphroditum</name>
    <dbReference type="NCBI Taxonomy" id="289476"/>
    <lineage>
        <taxon>Eukaryota</taxon>
        <taxon>Metazoa</taxon>
        <taxon>Ecdysozoa</taxon>
        <taxon>Nematoda</taxon>
        <taxon>Chromadorea</taxon>
        <taxon>Rhabditida</taxon>
        <taxon>Tylenchina</taxon>
        <taxon>Panagrolaimomorpha</taxon>
        <taxon>Strongyloidoidea</taxon>
        <taxon>Steinernematidae</taxon>
        <taxon>Steinernema</taxon>
    </lineage>
</organism>
<evidence type="ECO:0000256" key="6">
    <source>
        <dbReference type="ARBA" id="ARBA00023136"/>
    </source>
</evidence>
<evidence type="ECO:0000256" key="2">
    <source>
        <dbReference type="ARBA" id="ARBA00022441"/>
    </source>
</evidence>
<dbReference type="InterPro" id="IPR052125">
    <property type="entry name" value="KLHDC10"/>
</dbReference>
<name>A0AA39H1B0_9BILA</name>
<dbReference type="Gene3D" id="1.10.1450.10">
    <property type="entry name" value="Tetraspanin"/>
    <property type="match status" value="1"/>
</dbReference>
<dbReference type="AlphaFoldDB" id="A0AA39H1B0"/>
<evidence type="ECO:0000313" key="9">
    <source>
        <dbReference type="Proteomes" id="UP001175271"/>
    </source>
</evidence>
<evidence type="ECO:0000256" key="4">
    <source>
        <dbReference type="ARBA" id="ARBA00022737"/>
    </source>
</evidence>
<feature type="transmembrane region" description="Helical" evidence="7">
    <location>
        <begin position="60"/>
        <end position="83"/>
    </location>
</feature>
<evidence type="ECO:0000256" key="5">
    <source>
        <dbReference type="ARBA" id="ARBA00022989"/>
    </source>
</evidence>
<dbReference type="EMBL" id="JAUCMV010000005">
    <property type="protein sequence ID" value="KAK0396926.1"/>
    <property type="molecule type" value="Genomic_DNA"/>
</dbReference>
<evidence type="ECO:0000256" key="1">
    <source>
        <dbReference type="ARBA" id="ARBA00004141"/>
    </source>
</evidence>